<keyword evidence="2" id="KW-1185">Reference proteome</keyword>
<sequence length="386" mass="44817">MLIYPTNISVADNNRRSNNRKCKIFASILSIKKSLFLYLLLTFFFLYSASVFAKNHIPTSSQLEQNPLQLQFTSRDVDTLANTTSKQASDLETVQEIHTTVDQHVKPHTQNKSLRSQLQAQAKHDDVHAVYYSPIDKQAQLSEFEQLEQAKNWQLKFSDPATTNWQDNWFLDGEVAQVVHSKYGMELIAGPVNLNDAHHAVLWTKQSFLGDLKIQYHYTRTDNEIVNVNILLIQATGIGNKQFAKDITQWNDYRQIPTMSKYWLNMHAIHISFAAFPMVNENPNNDYIRVRRYPAANPQEFNDTEVKPAFSQTGLFKTGMTYKMTWMKTNSRLFLQVEGDDLTKQYSWDLSRFEPITNGRIGLRHMFTRSAAYKNFKVWQLKQLSK</sequence>
<dbReference type="Proteomes" id="UP001247805">
    <property type="component" value="Unassembled WGS sequence"/>
</dbReference>
<organism evidence="1 2">
    <name type="scientific">Paraglaciecola aquimarina</name>
    <dbReference type="NCBI Taxonomy" id="1235557"/>
    <lineage>
        <taxon>Bacteria</taxon>
        <taxon>Pseudomonadati</taxon>
        <taxon>Pseudomonadota</taxon>
        <taxon>Gammaproteobacteria</taxon>
        <taxon>Alteromonadales</taxon>
        <taxon>Alteromonadaceae</taxon>
        <taxon>Paraglaciecola</taxon>
    </lineage>
</organism>
<comment type="caution">
    <text evidence="1">The sequence shown here is derived from an EMBL/GenBank/DDBJ whole genome shotgun (WGS) entry which is preliminary data.</text>
</comment>
<gene>
    <name evidence="1" type="ORF">RS130_04475</name>
</gene>
<protein>
    <submittedName>
        <fullName evidence="1">Uncharacterized protein</fullName>
    </submittedName>
</protein>
<name>A0ABU3STE7_9ALTE</name>
<dbReference type="Gene3D" id="2.60.120.200">
    <property type="match status" value="1"/>
</dbReference>
<accession>A0ABU3STE7</accession>
<reference evidence="1 2" key="1">
    <citation type="submission" date="2023-10" db="EMBL/GenBank/DDBJ databases">
        <title>Glaciecola aquimarina strain GGW-M5 nov., isolated from a coastal seawater.</title>
        <authorList>
            <person name="Bayburt H."/>
            <person name="Kim J.M."/>
            <person name="Choi B.J."/>
            <person name="Jeon C.O."/>
        </authorList>
    </citation>
    <scope>NUCLEOTIDE SEQUENCE [LARGE SCALE GENOMIC DNA]</scope>
    <source>
        <strain evidence="1 2">KCTC 32108</strain>
    </source>
</reference>
<evidence type="ECO:0000313" key="2">
    <source>
        <dbReference type="Proteomes" id="UP001247805"/>
    </source>
</evidence>
<dbReference type="RefSeq" id="WP_316024966.1">
    <property type="nucleotide sequence ID" value="NZ_JAWDIO010000002.1"/>
</dbReference>
<proteinExistence type="predicted"/>
<evidence type="ECO:0000313" key="1">
    <source>
        <dbReference type="EMBL" id="MDU0353284.1"/>
    </source>
</evidence>
<dbReference type="EMBL" id="JAWDIO010000002">
    <property type="protein sequence ID" value="MDU0353284.1"/>
    <property type="molecule type" value="Genomic_DNA"/>
</dbReference>